<protein>
    <recommendedName>
        <fullName evidence="6">ABC transmembrane type-1 domain-containing protein</fullName>
    </recommendedName>
</protein>
<dbReference type="AlphaFoldDB" id="A0A5J4TLJ3"/>
<comment type="caution">
    <text evidence="4">The sequence shown here is derived from an EMBL/GenBank/DDBJ whole genome shotgun (WGS) entry which is preliminary data.</text>
</comment>
<dbReference type="EMBL" id="SNRW01029922">
    <property type="protein sequence ID" value="KAA6358391.1"/>
    <property type="molecule type" value="Genomic_DNA"/>
</dbReference>
<evidence type="ECO:0000256" key="3">
    <source>
        <dbReference type="SAM" id="Phobius"/>
    </source>
</evidence>
<accession>A0A5J4TLJ3</accession>
<evidence type="ECO:0000256" key="1">
    <source>
        <dbReference type="ARBA" id="ARBA00022741"/>
    </source>
</evidence>
<dbReference type="OrthoDB" id="6500128at2759"/>
<keyword evidence="3" id="KW-0812">Transmembrane</keyword>
<dbReference type="GO" id="GO:0005524">
    <property type="term" value="F:ATP binding"/>
    <property type="evidence" value="ECO:0007669"/>
    <property type="project" value="UniProtKB-KW"/>
</dbReference>
<keyword evidence="3" id="KW-0472">Membrane</keyword>
<keyword evidence="1" id="KW-0547">Nucleotide-binding</keyword>
<dbReference type="PANTHER" id="PTHR24223">
    <property type="entry name" value="ATP-BINDING CASSETTE SUB-FAMILY C"/>
    <property type="match status" value="1"/>
</dbReference>
<evidence type="ECO:0008006" key="6">
    <source>
        <dbReference type="Google" id="ProtNLM"/>
    </source>
</evidence>
<name>A0A5J4TLJ3_9EUKA</name>
<sequence length="114" mass="12575">MAGVIIIGWISMSATKLAVAISASISFANIVMMIVQIQVDMQSRMTSYDRIRFYSSNLPQEVKRSEINPIDPPKDWPSVGTIQFGNVTFRYGLGLPYVLKDVSFDLKGGEKIGG</sequence>
<evidence type="ECO:0000313" key="5">
    <source>
        <dbReference type="Proteomes" id="UP000324800"/>
    </source>
</evidence>
<feature type="non-terminal residue" evidence="4">
    <location>
        <position position="114"/>
    </location>
</feature>
<reference evidence="4 5" key="1">
    <citation type="submission" date="2019-03" db="EMBL/GenBank/DDBJ databases">
        <title>Single cell metagenomics reveals metabolic interactions within the superorganism composed of flagellate Streblomastix strix and complex community of Bacteroidetes bacteria on its surface.</title>
        <authorList>
            <person name="Treitli S.C."/>
            <person name="Kolisko M."/>
            <person name="Husnik F."/>
            <person name="Keeling P."/>
            <person name="Hampl V."/>
        </authorList>
    </citation>
    <scope>NUCLEOTIDE SEQUENCE [LARGE SCALE GENOMIC DNA]</scope>
    <source>
        <strain evidence="4">ST1C</strain>
    </source>
</reference>
<organism evidence="4 5">
    <name type="scientific">Streblomastix strix</name>
    <dbReference type="NCBI Taxonomy" id="222440"/>
    <lineage>
        <taxon>Eukaryota</taxon>
        <taxon>Metamonada</taxon>
        <taxon>Preaxostyla</taxon>
        <taxon>Oxymonadida</taxon>
        <taxon>Streblomastigidae</taxon>
        <taxon>Streblomastix</taxon>
    </lineage>
</organism>
<proteinExistence type="predicted"/>
<evidence type="ECO:0000313" key="4">
    <source>
        <dbReference type="EMBL" id="KAA6358391.1"/>
    </source>
</evidence>
<feature type="transmembrane region" description="Helical" evidence="3">
    <location>
        <begin position="6"/>
        <end position="35"/>
    </location>
</feature>
<dbReference type="GO" id="GO:0042626">
    <property type="term" value="F:ATPase-coupled transmembrane transporter activity"/>
    <property type="evidence" value="ECO:0007669"/>
    <property type="project" value="TreeGrafter"/>
</dbReference>
<keyword evidence="2" id="KW-0067">ATP-binding</keyword>
<dbReference type="Proteomes" id="UP000324800">
    <property type="component" value="Unassembled WGS sequence"/>
</dbReference>
<dbReference type="InterPro" id="IPR050173">
    <property type="entry name" value="ABC_transporter_C-like"/>
</dbReference>
<dbReference type="InterPro" id="IPR027417">
    <property type="entry name" value="P-loop_NTPase"/>
</dbReference>
<gene>
    <name evidence="4" type="ORF">EZS28_046082</name>
</gene>
<evidence type="ECO:0000256" key="2">
    <source>
        <dbReference type="ARBA" id="ARBA00022840"/>
    </source>
</evidence>
<keyword evidence="3" id="KW-1133">Transmembrane helix</keyword>
<dbReference type="GO" id="GO:0016020">
    <property type="term" value="C:membrane"/>
    <property type="evidence" value="ECO:0007669"/>
    <property type="project" value="TreeGrafter"/>
</dbReference>
<dbReference type="Gene3D" id="3.40.50.300">
    <property type="entry name" value="P-loop containing nucleotide triphosphate hydrolases"/>
    <property type="match status" value="1"/>
</dbReference>